<accession>A0AA95MV85</accession>
<keyword evidence="3" id="KW-1185">Reference proteome</keyword>
<dbReference type="Proteomes" id="UP001178288">
    <property type="component" value="Chromosome"/>
</dbReference>
<reference evidence="2" key="1">
    <citation type="submission" date="2023-05" db="EMBL/GenBank/DDBJ databases">
        <title>Comparative genomics of Bacillaceae isolates and their secondary metabolite potential.</title>
        <authorList>
            <person name="Song L."/>
            <person name="Nielsen L.J."/>
            <person name="Mohite O."/>
            <person name="Xu X."/>
            <person name="Weber T."/>
            <person name="Kovacs A.T."/>
        </authorList>
    </citation>
    <scope>NUCLEOTIDE SEQUENCE</scope>
    <source>
        <strain evidence="2">XLM17</strain>
    </source>
</reference>
<evidence type="ECO:0000313" key="2">
    <source>
        <dbReference type="EMBL" id="WHY88660.1"/>
    </source>
</evidence>
<gene>
    <name evidence="2" type="ORF">QNH39_12840</name>
</gene>
<dbReference type="KEGG" id="nnv:QNH39_12840"/>
<proteinExistence type="predicted"/>
<dbReference type="RefSeq" id="WP_066086934.1">
    <property type="nucleotide sequence ID" value="NZ_CP126114.1"/>
</dbReference>
<sequence length="101" mass="11859">MSRKNNWTVIFIYNLMLFFIFKISFKTLVEIAVAAETFPNSNYLMVLLSTIIGIGLLAIGVRRYIFISSKDEKERHKLRNIFLFTTPVPFIIYMGLMINTW</sequence>
<evidence type="ECO:0000256" key="1">
    <source>
        <dbReference type="SAM" id="Phobius"/>
    </source>
</evidence>
<keyword evidence="1" id="KW-0472">Membrane</keyword>
<evidence type="ECO:0000313" key="3">
    <source>
        <dbReference type="Proteomes" id="UP001178288"/>
    </source>
</evidence>
<keyword evidence="1" id="KW-1133">Transmembrane helix</keyword>
<organism evidence="2 3">
    <name type="scientific">Neobacillus novalis</name>
    <dbReference type="NCBI Taxonomy" id="220687"/>
    <lineage>
        <taxon>Bacteria</taxon>
        <taxon>Bacillati</taxon>
        <taxon>Bacillota</taxon>
        <taxon>Bacilli</taxon>
        <taxon>Bacillales</taxon>
        <taxon>Bacillaceae</taxon>
        <taxon>Neobacillus</taxon>
    </lineage>
</organism>
<feature type="transmembrane region" description="Helical" evidence="1">
    <location>
        <begin position="81"/>
        <end position="98"/>
    </location>
</feature>
<feature type="transmembrane region" description="Helical" evidence="1">
    <location>
        <begin position="43"/>
        <end position="61"/>
    </location>
</feature>
<dbReference type="AlphaFoldDB" id="A0AA95MV85"/>
<feature type="transmembrane region" description="Helical" evidence="1">
    <location>
        <begin position="7"/>
        <end position="23"/>
    </location>
</feature>
<keyword evidence="1" id="KW-0812">Transmembrane</keyword>
<protein>
    <submittedName>
        <fullName evidence="2">Uncharacterized protein</fullName>
    </submittedName>
</protein>
<name>A0AA95MV85_9BACI</name>
<dbReference type="EMBL" id="CP126114">
    <property type="protein sequence ID" value="WHY88660.1"/>
    <property type="molecule type" value="Genomic_DNA"/>
</dbReference>